<dbReference type="InterPro" id="IPR000433">
    <property type="entry name" value="Znf_ZZ"/>
</dbReference>
<dbReference type="Gene3D" id="3.30.60.90">
    <property type="match status" value="4"/>
</dbReference>
<dbReference type="CDD" id="cd02249">
    <property type="entry name" value="ZZ"/>
    <property type="match status" value="1"/>
</dbReference>
<feature type="compositionally biased region" description="Low complexity" evidence="5">
    <location>
        <begin position="933"/>
        <end position="944"/>
    </location>
</feature>
<dbReference type="InterPro" id="IPR013783">
    <property type="entry name" value="Ig-like_fold"/>
</dbReference>
<dbReference type="Pfam" id="PF00569">
    <property type="entry name" value="ZZ"/>
    <property type="match status" value="2"/>
</dbReference>
<evidence type="ECO:0000313" key="7">
    <source>
        <dbReference type="EMBL" id="KAF2138503.1"/>
    </source>
</evidence>
<dbReference type="InterPro" id="IPR032350">
    <property type="entry name" value="Nbr1_FW"/>
</dbReference>
<keyword evidence="3" id="KW-0862">Zinc</keyword>
<keyword evidence="8" id="KW-1185">Reference proteome</keyword>
<proteinExistence type="predicted"/>
<keyword evidence="2 4" id="KW-0863">Zinc-finger</keyword>
<dbReference type="GeneID" id="54295878"/>
<evidence type="ECO:0000313" key="8">
    <source>
        <dbReference type="Proteomes" id="UP000799438"/>
    </source>
</evidence>
<evidence type="ECO:0000256" key="5">
    <source>
        <dbReference type="SAM" id="MobiDB-lite"/>
    </source>
</evidence>
<evidence type="ECO:0000259" key="6">
    <source>
        <dbReference type="PROSITE" id="PS50135"/>
    </source>
</evidence>
<name>A0A6A6B515_9PEZI</name>
<feature type="compositionally biased region" description="Low complexity" evidence="5">
    <location>
        <begin position="137"/>
        <end position="147"/>
    </location>
</feature>
<dbReference type="CDD" id="cd02340">
    <property type="entry name" value="ZZ_NBR1_like"/>
    <property type="match status" value="2"/>
</dbReference>
<dbReference type="Gene3D" id="2.60.40.10">
    <property type="entry name" value="Immunoglobulins"/>
    <property type="match status" value="1"/>
</dbReference>
<gene>
    <name evidence="7" type="ORF">K452DRAFT_256036</name>
</gene>
<dbReference type="CDD" id="cd14947">
    <property type="entry name" value="NBR1_like"/>
    <property type="match status" value="1"/>
</dbReference>
<feature type="compositionally biased region" description="Basic and acidic residues" evidence="5">
    <location>
        <begin position="874"/>
        <end position="896"/>
    </location>
</feature>
<dbReference type="InterPro" id="IPR043145">
    <property type="entry name" value="Znf_ZZ_sf"/>
</dbReference>
<evidence type="ECO:0000256" key="2">
    <source>
        <dbReference type="ARBA" id="ARBA00022771"/>
    </source>
</evidence>
<dbReference type="EMBL" id="ML995496">
    <property type="protein sequence ID" value="KAF2138503.1"/>
    <property type="molecule type" value="Genomic_DNA"/>
</dbReference>
<dbReference type="Proteomes" id="UP000799438">
    <property type="component" value="Unassembled WGS sequence"/>
</dbReference>
<dbReference type="AlphaFoldDB" id="A0A6A6B515"/>
<dbReference type="PROSITE" id="PS50135">
    <property type="entry name" value="ZF_ZZ_2"/>
    <property type="match status" value="1"/>
</dbReference>
<feature type="compositionally biased region" description="Polar residues" evidence="5">
    <location>
        <begin position="913"/>
        <end position="932"/>
    </location>
</feature>
<accession>A0A6A6B515</accession>
<feature type="region of interest" description="Disordered" evidence="5">
    <location>
        <begin position="962"/>
        <end position="985"/>
    </location>
</feature>
<feature type="region of interest" description="Disordered" evidence="5">
    <location>
        <begin position="187"/>
        <end position="210"/>
    </location>
</feature>
<evidence type="ECO:0000256" key="4">
    <source>
        <dbReference type="PROSITE-ProRule" id="PRU00228"/>
    </source>
</evidence>
<feature type="region of interest" description="Disordered" evidence="5">
    <location>
        <begin position="840"/>
        <end position="950"/>
    </location>
</feature>
<feature type="compositionally biased region" description="Low complexity" evidence="5">
    <location>
        <begin position="105"/>
        <end position="129"/>
    </location>
</feature>
<sequence>MATTVPVTMDTLITIKISIQGTNKKFKLPMRDLGANVLPAKLRQLLNIPPTQEVIFERFSDSAGAYITLDAENPQVYKTLFRAAKAKLKLRLRATVVSDGDEKASPAPSAPQASNQSAAPVPLPLRTAPVVPPPPQYQTKPQAATQPSPVNTGTIPLHPYARHPAFLKTNMRPPMSPYSVKPQEAEKPVDTEGEAPVPRTFTSFKEGGNSSREDLLNRIADMKRKRDPRAFLEKYIPAPEPPCSWSVYCNACDKPMANEHFHCSICDGGDYDLCEDCVTAGHHCPGEGHWLIKRFVKSGKVINSTTERIGPKTKPEPEKEMPGAFADEKKTDEYDDSEQPTRTCNCCVQVLPEDDFVTCVNCDDYDLCLSCHVGTQHGHHPGHAFKPATTEAVMGPLATYLCAPGRNVRHAAVCDGCDTHIYGVRHKCLNCPDWDFCSQCVKEAGVKHPGHRFVPIYEPLPEPRMSVVRHFGIYCDGPLCNDRMDQSYIEGVRYKCAICDDTDFCANCESHPSNRHNRTHPVIKFKTPVRKVSVTTVGEDKQGSPMPYLGDIKRASSTLAESKPATPTNAASQVRTIVDVKPIEDLSAKSLKEKIQIKDLLAEPINEKIKVENLLTPSAPANALAEEAPAEISSSELNAHFVSDEICDGTKVLAGERFLQCWVLRNPGPHAWPAGCSVRYVGGDNMLNVNNDHPFSATDIAEATESNVLGCRVEVGEEVCFRVRMKAPAREGVAISYWRLKAADGTPFGHRLWCHVEVAKPSPQAFEYQKQLKMLQERQEHSMAIQKFSERVSDLRRNIGETQSDMKAELLAAARQSTESRVQLLENLREHMKQMTTLATIPRPPKPTVEDASDNESSGVTIKKEPEIEEAEEPKEINKANETKDADKTADVKEEPTAESSQMVFPVLDKESPQSSTHEAITAPTSEGTKTESVSAPSATAPSVGDELEIFEDADTVDLLSESEDGFFTDEEYDVLDASDEESIH</sequence>
<dbReference type="GO" id="GO:0008270">
    <property type="term" value="F:zinc ion binding"/>
    <property type="evidence" value="ECO:0007669"/>
    <property type="project" value="UniProtKB-KW"/>
</dbReference>
<dbReference type="PANTHER" id="PTHR20930:SF0">
    <property type="entry name" value="PROTEIN ILRUN"/>
    <property type="match status" value="1"/>
</dbReference>
<dbReference type="OrthoDB" id="661148at2759"/>
<evidence type="ECO:0000256" key="1">
    <source>
        <dbReference type="ARBA" id="ARBA00022723"/>
    </source>
</evidence>
<dbReference type="SUPFAM" id="SSF57850">
    <property type="entry name" value="RING/U-box"/>
    <property type="match status" value="4"/>
</dbReference>
<evidence type="ECO:0000256" key="3">
    <source>
        <dbReference type="ARBA" id="ARBA00022833"/>
    </source>
</evidence>
<dbReference type="RefSeq" id="XP_033394216.1">
    <property type="nucleotide sequence ID" value="XM_033538382.1"/>
</dbReference>
<feature type="domain" description="ZZ-type" evidence="6">
    <location>
        <begin position="244"/>
        <end position="299"/>
    </location>
</feature>
<dbReference type="Pfam" id="PF16158">
    <property type="entry name" value="N_BRCA1_IG"/>
    <property type="match status" value="1"/>
</dbReference>
<organism evidence="7 8">
    <name type="scientific">Aplosporella prunicola CBS 121167</name>
    <dbReference type="NCBI Taxonomy" id="1176127"/>
    <lineage>
        <taxon>Eukaryota</taxon>
        <taxon>Fungi</taxon>
        <taxon>Dikarya</taxon>
        <taxon>Ascomycota</taxon>
        <taxon>Pezizomycotina</taxon>
        <taxon>Dothideomycetes</taxon>
        <taxon>Dothideomycetes incertae sedis</taxon>
        <taxon>Botryosphaeriales</taxon>
        <taxon>Aplosporellaceae</taxon>
        <taxon>Aplosporella</taxon>
    </lineage>
</organism>
<feature type="region of interest" description="Disordered" evidence="5">
    <location>
        <begin position="98"/>
        <end position="153"/>
    </location>
</feature>
<dbReference type="PANTHER" id="PTHR20930">
    <property type="entry name" value="OVARIAN CARCINOMA ANTIGEN CA125-RELATED"/>
    <property type="match status" value="1"/>
</dbReference>
<dbReference type="SMART" id="SM00291">
    <property type="entry name" value="ZnF_ZZ"/>
    <property type="match status" value="4"/>
</dbReference>
<keyword evidence="1" id="KW-0479">Metal-binding</keyword>
<protein>
    <recommendedName>
        <fullName evidence="6">ZZ-type domain-containing protein</fullName>
    </recommendedName>
</protein>
<reference evidence="7" key="1">
    <citation type="journal article" date="2020" name="Stud. Mycol.">
        <title>101 Dothideomycetes genomes: a test case for predicting lifestyles and emergence of pathogens.</title>
        <authorList>
            <person name="Haridas S."/>
            <person name="Albert R."/>
            <person name="Binder M."/>
            <person name="Bloem J."/>
            <person name="Labutti K."/>
            <person name="Salamov A."/>
            <person name="Andreopoulos B."/>
            <person name="Baker S."/>
            <person name="Barry K."/>
            <person name="Bills G."/>
            <person name="Bluhm B."/>
            <person name="Cannon C."/>
            <person name="Castanera R."/>
            <person name="Culley D."/>
            <person name="Daum C."/>
            <person name="Ezra D."/>
            <person name="Gonzalez J."/>
            <person name="Henrissat B."/>
            <person name="Kuo A."/>
            <person name="Liang C."/>
            <person name="Lipzen A."/>
            <person name="Lutzoni F."/>
            <person name="Magnuson J."/>
            <person name="Mondo S."/>
            <person name="Nolan M."/>
            <person name="Ohm R."/>
            <person name="Pangilinan J."/>
            <person name="Park H.-J."/>
            <person name="Ramirez L."/>
            <person name="Alfaro M."/>
            <person name="Sun H."/>
            <person name="Tritt A."/>
            <person name="Yoshinaga Y."/>
            <person name="Zwiers L.-H."/>
            <person name="Turgeon B."/>
            <person name="Goodwin S."/>
            <person name="Spatafora J."/>
            <person name="Crous P."/>
            <person name="Grigoriev I."/>
        </authorList>
    </citation>
    <scope>NUCLEOTIDE SEQUENCE</scope>
    <source>
        <strain evidence="7">CBS 121167</strain>
    </source>
</reference>